<feature type="transmembrane region" description="Helical" evidence="1">
    <location>
        <begin position="54"/>
        <end position="71"/>
    </location>
</feature>
<feature type="transmembrane region" description="Helical" evidence="1">
    <location>
        <begin position="204"/>
        <end position="223"/>
    </location>
</feature>
<evidence type="ECO:0000313" key="3">
    <source>
        <dbReference type="EMBL" id="GGY82483.1"/>
    </source>
</evidence>
<feature type="transmembrane region" description="Helical" evidence="1">
    <location>
        <begin position="136"/>
        <end position="167"/>
    </location>
</feature>
<evidence type="ECO:0000313" key="4">
    <source>
        <dbReference type="Proteomes" id="UP000619761"/>
    </source>
</evidence>
<sequence length="369" mass="42327">MFMRGRELSDARFQIDSLDGLRGIAVLLVFLSHTSNQEFFLFPFLNLAGIGKEGVYLFFLLSAFLLTLPFLEKGRDAFKIAPLANYFLRRFFRIYPLYIFFLLFCFISGNYLWVLLGLPKPLGVPYILSLQQIYEHIFLIDGVGVSWSILVEFRFYFILPLIAFLYAVVFKNNVYLSVATTLLLIALGQLVWPKEGETLYPSLLGPYIGIFLMGCGLASLHHYSKKSLFLNKKSVRILIDAWAIVGVFGLVYLIPSVTNLITNKNIPLDYYHKEVLWFGGLWSLVLFACVNGFGLFRVFFEMPILRYLGFISFSLYFFHTTSVALIKYFAPQMPLAAWAMLLLGICISHVTWLYIERPTAKIRLKQSAS</sequence>
<protein>
    <recommendedName>
        <fullName evidence="2">Acyltransferase 3 domain-containing protein</fullName>
    </recommendedName>
</protein>
<reference evidence="4" key="1">
    <citation type="journal article" date="2019" name="Int. J. Syst. Evol. Microbiol.">
        <title>The Global Catalogue of Microorganisms (GCM) 10K type strain sequencing project: providing services to taxonomists for standard genome sequencing and annotation.</title>
        <authorList>
            <consortium name="The Broad Institute Genomics Platform"/>
            <consortium name="The Broad Institute Genome Sequencing Center for Infectious Disease"/>
            <person name="Wu L."/>
            <person name="Ma J."/>
        </authorList>
    </citation>
    <scope>NUCLEOTIDE SEQUENCE [LARGE SCALE GENOMIC DNA]</scope>
    <source>
        <strain evidence="4">KCTC 32239</strain>
    </source>
</reference>
<dbReference type="EMBL" id="BMYZ01000003">
    <property type="protein sequence ID" value="GGY82483.1"/>
    <property type="molecule type" value="Genomic_DNA"/>
</dbReference>
<gene>
    <name evidence="3" type="ORF">GCM10011613_29100</name>
</gene>
<feature type="transmembrane region" description="Helical" evidence="1">
    <location>
        <begin position="275"/>
        <end position="300"/>
    </location>
</feature>
<dbReference type="PANTHER" id="PTHR23028">
    <property type="entry name" value="ACETYLTRANSFERASE"/>
    <property type="match status" value="1"/>
</dbReference>
<accession>A0ABQ3B7L5</accession>
<organism evidence="3 4">
    <name type="scientific">Cellvibrio zantedeschiae</name>
    <dbReference type="NCBI Taxonomy" id="1237077"/>
    <lineage>
        <taxon>Bacteria</taxon>
        <taxon>Pseudomonadati</taxon>
        <taxon>Pseudomonadota</taxon>
        <taxon>Gammaproteobacteria</taxon>
        <taxon>Cellvibrionales</taxon>
        <taxon>Cellvibrionaceae</taxon>
        <taxon>Cellvibrio</taxon>
    </lineage>
</organism>
<dbReference type="InterPro" id="IPR002656">
    <property type="entry name" value="Acyl_transf_3_dom"/>
</dbReference>
<comment type="caution">
    <text evidence="3">The sequence shown here is derived from an EMBL/GenBank/DDBJ whole genome shotgun (WGS) entry which is preliminary data.</text>
</comment>
<dbReference type="Proteomes" id="UP000619761">
    <property type="component" value="Unassembled WGS sequence"/>
</dbReference>
<keyword evidence="1" id="KW-1133">Transmembrane helix</keyword>
<keyword evidence="1" id="KW-0472">Membrane</keyword>
<feature type="transmembrane region" description="Helical" evidence="1">
    <location>
        <begin position="307"/>
        <end position="329"/>
    </location>
</feature>
<dbReference type="PANTHER" id="PTHR23028:SF53">
    <property type="entry name" value="ACYL_TRANSF_3 DOMAIN-CONTAINING PROTEIN"/>
    <property type="match status" value="1"/>
</dbReference>
<feature type="transmembrane region" description="Helical" evidence="1">
    <location>
        <begin position="335"/>
        <end position="355"/>
    </location>
</feature>
<dbReference type="Pfam" id="PF01757">
    <property type="entry name" value="Acyl_transf_3"/>
    <property type="match status" value="1"/>
</dbReference>
<name>A0ABQ3B7L5_9GAMM</name>
<feature type="transmembrane region" description="Helical" evidence="1">
    <location>
        <begin position="92"/>
        <end position="116"/>
    </location>
</feature>
<keyword evidence="4" id="KW-1185">Reference proteome</keyword>
<dbReference type="InterPro" id="IPR050879">
    <property type="entry name" value="Acyltransferase_3"/>
</dbReference>
<feature type="transmembrane region" description="Helical" evidence="1">
    <location>
        <begin position="174"/>
        <end position="192"/>
    </location>
</feature>
<keyword evidence="1" id="KW-0812">Transmembrane</keyword>
<feature type="transmembrane region" description="Helical" evidence="1">
    <location>
        <begin position="235"/>
        <end position="255"/>
    </location>
</feature>
<proteinExistence type="predicted"/>
<evidence type="ECO:0000259" key="2">
    <source>
        <dbReference type="Pfam" id="PF01757"/>
    </source>
</evidence>
<evidence type="ECO:0000256" key="1">
    <source>
        <dbReference type="SAM" id="Phobius"/>
    </source>
</evidence>
<dbReference type="RefSeq" id="WP_189419922.1">
    <property type="nucleotide sequence ID" value="NZ_BMYZ01000003.1"/>
</dbReference>
<feature type="domain" description="Acyltransferase 3" evidence="2">
    <location>
        <begin position="16"/>
        <end position="348"/>
    </location>
</feature>